<sequence length="304" mass="34573">MYIRNPSRIEYHIENNEMKFLISFLYLLSFISVSYSLSNLPPIIDNNRVYHFNGPKEDNLGPIKEAFEEIVKDLLVFSKKIADTYKTKSVKDDNTSKANIVKAIQFHLRTINLIADEVDFKLLPLLQQASDKSKRPKKSPNVAAQWNGEIFWKHPSAKVISKYPETNPYSVLVPTKTKGHPCPVIPLTYSKGQGKEEGYILQKAPSYKPVKISTRGECEEKRTDYIRQEDPDITIDKDISINEKLPSSKSDYHAHTGRSKQKTMNYVSMSVSMKDGGKHSPPKSPLPLSPNPKMMAPRTMIYGP</sequence>
<evidence type="ECO:0000313" key="3">
    <source>
        <dbReference type="Proteomes" id="UP000046392"/>
    </source>
</evidence>
<accession>A0A0N5B3U5</accession>
<evidence type="ECO:0000256" key="1">
    <source>
        <dbReference type="SAM" id="MobiDB-lite"/>
    </source>
</evidence>
<keyword evidence="3" id="KW-1185">Reference proteome</keyword>
<name>A0A0N5B3U5_STREA</name>
<dbReference type="Proteomes" id="UP000046392">
    <property type="component" value="Unplaced"/>
</dbReference>
<feature type="region of interest" description="Disordered" evidence="1">
    <location>
        <begin position="271"/>
        <end position="304"/>
    </location>
</feature>
<dbReference type="WBParaSite" id="SPAL_0000074600.1">
    <property type="protein sequence ID" value="SPAL_0000074600.1"/>
    <property type="gene ID" value="SPAL_0000074600"/>
</dbReference>
<proteinExistence type="predicted"/>
<keyword evidence="2" id="KW-1133">Transmembrane helix</keyword>
<protein>
    <submittedName>
        <fullName evidence="4">Secreted protein</fullName>
    </submittedName>
</protein>
<keyword evidence="2" id="KW-0472">Membrane</keyword>
<evidence type="ECO:0000256" key="2">
    <source>
        <dbReference type="SAM" id="Phobius"/>
    </source>
</evidence>
<feature type="transmembrane region" description="Helical" evidence="2">
    <location>
        <begin position="20"/>
        <end position="38"/>
    </location>
</feature>
<evidence type="ECO:0000313" key="4">
    <source>
        <dbReference type="WBParaSite" id="SPAL_0000074600.1"/>
    </source>
</evidence>
<reference evidence="4" key="1">
    <citation type="submission" date="2017-02" db="UniProtKB">
        <authorList>
            <consortium name="WormBaseParasite"/>
        </authorList>
    </citation>
    <scope>IDENTIFICATION</scope>
</reference>
<organism evidence="3 4">
    <name type="scientific">Strongyloides papillosus</name>
    <name type="common">Intestinal threadworm</name>
    <dbReference type="NCBI Taxonomy" id="174720"/>
    <lineage>
        <taxon>Eukaryota</taxon>
        <taxon>Metazoa</taxon>
        <taxon>Ecdysozoa</taxon>
        <taxon>Nematoda</taxon>
        <taxon>Chromadorea</taxon>
        <taxon>Rhabditida</taxon>
        <taxon>Tylenchina</taxon>
        <taxon>Panagrolaimomorpha</taxon>
        <taxon>Strongyloidoidea</taxon>
        <taxon>Strongyloididae</taxon>
        <taxon>Strongyloides</taxon>
    </lineage>
</organism>
<keyword evidence="2" id="KW-0812">Transmembrane</keyword>
<dbReference type="AlphaFoldDB" id="A0A0N5B3U5"/>